<proteinExistence type="predicted"/>
<evidence type="ECO:0000313" key="1">
    <source>
        <dbReference type="EMBL" id="HGY93739.1"/>
    </source>
</evidence>
<gene>
    <name evidence="1" type="ORF">ENW50_03490</name>
</gene>
<dbReference type="AlphaFoldDB" id="A0A7V4XRB7"/>
<reference evidence="1" key="1">
    <citation type="journal article" date="2020" name="mSystems">
        <title>Genome- and Community-Level Interaction Insights into Carbon Utilization and Element Cycling Functions of Hydrothermarchaeota in Hydrothermal Sediment.</title>
        <authorList>
            <person name="Zhou Z."/>
            <person name="Liu Y."/>
            <person name="Xu W."/>
            <person name="Pan J."/>
            <person name="Luo Z.H."/>
            <person name="Li M."/>
        </authorList>
    </citation>
    <scope>NUCLEOTIDE SEQUENCE [LARGE SCALE GENOMIC DNA]</scope>
    <source>
        <strain evidence="1">SpSt-855</strain>
    </source>
</reference>
<accession>A0A7V4XRB7</accession>
<comment type="caution">
    <text evidence="1">The sequence shown here is derived from an EMBL/GenBank/DDBJ whole genome shotgun (WGS) entry which is preliminary data.</text>
</comment>
<dbReference type="EMBL" id="DTKL01000019">
    <property type="protein sequence ID" value="HGY93739.1"/>
    <property type="molecule type" value="Genomic_DNA"/>
</dbReference>
<name>A0A7V4XRB7_9BACT</name>
<sequence length="104" mass="11887">MRRILLWTVLIVATLFLTKYANELSQDVTPKGATFSLMRQKVVNCGNGQITLVGPNGPTHLEIDDSWPPCTQFAQNAEYDFWLARGGRTVYISSEKTPWWRQQL</sequence>
<protein>
    <submittedName>
        <fullName evidence="1">Uncharacterized protein</fullName>
    </submittedName>
</protein>
<organism evidence="1">
    <name type="scientific">Acidobacterium capsulatum</name>
    <dbReference type="NCBI Taxonomy" id="33075"/>
    <lineage>
        <taxon>Bacteria</taxon>
        <taxon>Pseudomonadati</taxon>
        <taxon>Acidobacteriota</taxon>
        <taxon>Terriglobia</taxon>
        <taxon>Terriglobales</taxon>
        <taxon>Acidobacteriaceae</taxon>
        <taxon>Acidobacterium</taxon>
    </lineage>
</organism>